<keyword evidence="5 8" id="KW-0732">Signal</keyword>
<dbReference type="Gene3D" id="2.30.180.10">
    <property type="entry name" value="FAS1 domain"/>
    <property type="match status" value="1"/>
</dbReference>
<accession>A0A7I8JS71</accession>
<keyword evidence="6" id="KW-0472">Membrane</keyword>
<evidence type="ECO:0000256" key="3">
    <source>
        <dbReference type="ARBA" id="ARBA00022475"/>
    </source>
</evidence>
<dbReference type="EMBL" id="CACRZD030000017">
    <property type="protein sequence ID" value="CAA6672964.1"/>
    <property type="molecule type" value="Genomic_DNA"/>
</dbReference>
<comment type="subcellular location">
    <subcellularLocation>
        <location evidence="1">Cell membrane</location>
        <topology evidence="1">Lipid-anchor</topology>
        <topology evidence="1">GPI-anchor</topology>
    </subcellularLocation>
</comment>
<reference evidence="10 11" key="1">
    <citation type="submission" date="2019-12" db="EMBL/GenBank/DDBJ databases">
        <authorList>
            <person name="Scholz U."/>
            <person name="Mascher M."/>
            <person name="Fiebig A."/>
        </authorList>
    </citation>
    <scope>NUCLEOTIDE SEQUENCE</scope>
</reference>
<feature type="signal peptide" evidence="8">
    <location>
        <begin position="1"/>
        <end position="22"/>
    </location>
</feature>
<evidence type="ECO:0000313" key="10">
    <source>
        <dbReference type="EMBL" id="CAA2633906.1"/>
    </source>
</evidence>
<dbReference type="InterPro" id="IPR036378">
    <property type="entry name" value="FAS1_dom_sf"/>
</dbReference>
<name>A0A7I8JS71_SPIIN</name>
<gene>
    <name evidence="10" type="ORF">SI7747_17019380</name>
</gene>
<keyword evidence="4" id="KW-0325">Glycoprotein</keyword>
<dbReference type="GO" id="GO:0005886">
    <property type="term" value="C:plasma membrane"/>
    <property type="evidence" value="ECO:0007669"/>
    <property type="project" value="UniProtKB-SubCell"/>
</dbReference>
<dbReference type="PANTHER" id="PTHR32077">
    <property type="entry name" value="FASCICLIN-LIKE ARABINOGALACTAN PROTEIN"/>
    <property type="match status" value="1"/>
</dbReference>
<evidence type="ECO:0000313" key="11">
    <source>
        <dbReference type="Proteomes" id="UP001189122"/>
    </source>
</evidence>
<protein>
    <recommendedName>
        <fullName evidence="9">FAS1 domain-containing protein</fullName>
    </recommendedName>
</protein>
<dbReference type="GO" id="GO:0098552">
    <property type="term" value="C:side of membrane"/>
    <property type="evidence" value="ECO:0007669"/>
    <property type="project" value="UniProtKB-KW"/>
</dbReference>
<dbReference type="GO" id="GO:0009834">
    <property type="term" value="P:plant-type secondary cell wall biogenesis"/>
    <property type="evidence" value="ECO:0007669"/>
    <property type="project" value="TreeGrafter"/>
</dbReference>
<comment type="function">
    <text evidence="7">May be a cell surface adhesion protein.</text>
</comment>
<dbReference type="Pfam" id="PF02469">
    <property type="entry name" value="Fasciclin"/>
    <property type="match status" value="1"/>
</dbReference>
<keyword evidence="11" id="KW-1185">Reference proteome</keyword>
<evidence type="ECO:0000256" key="4">
    <source>
        <dbReference type="ARBA" id="ARBA00022622"/>
    </source>
</evidence>
<dbReference type="SMART" id="SM00554">
    <property type="entry name" value="FAS1"/>
    <property type="match status" value="1"/>
</dbReference>
<dbReference type="PROSITE" id="PS50213">
    <property type="entry name" value="FAS1"/>
    <property type="match status" value="1"/>
</dbReference>
<dbReference type="PANTHER" id="PTHR32077:SF54">
    <property type="entry name" value="FASCICLIN-LIKE ARABINOGALACTAN PROTEIN 13-RELATED"/>
    <property type="match status" value="1"/>
</dbReference>
<evidence type="ECO:0000256" key="8">
    <source>
        <dbReference type="SAM" id="SignalP"/>
    </source>
</evidence>
<evidence type="ECO:0000256" key="5">
    <source>
        <dbReference type="ARBA" id="ARBA00022729"/>
    </source>
</evidence>
<comment type="similarity">
    <text evidence="2">Belongs to the fasciclin-like AGP family.</text>
</comment>
<keyword evidence="4" id="KW-0336">GPI-anchor</keyword>
<evidence type="ECO:0000256" key="1">
    <source>
        <dbReference type="ARBA" id="ARBA00004609"/>
    </source>
</evidence>
<proteinExistence type="inferred from homology"/>
<dbReference type="InterPro" id="IPR045003">
    <property type="entry name" value="FLA_A"/>
</dbReference>
<dbReference type="InterPro" id="IPR000782">
    <property type="entry name" value="FAS1_domain"/>
</dbReference>
<dbReference type="SUPFAM" id="SSF82153">
    <property type="entry name" value="FAS1 domain"/>
    <property type="match status" value="1"/>
</dbReference>
<sequence>MSSPTPLLCALVLLALPFLLEAQGTPAASPAPAPAAGPDPVAILQGARQYGTLLKLLKDRNLVNAIADQLKNGLTIFAPTDKAFNNLPNGILQSLSPEVQTQLLLLHVVGKYYSKDKLSTAGNPVRTLATNYTLNFTGGNNQVNVSTGVVNIPVNNELYVKSPLAIFSIDAVLIPPELAGGKAPRRAVGADGAGAAAGVGELQGAEGRLESAPGGWGCLPGLAPVRGGRLFLSLSLCLSLSLYLHLLSLPVSAFSSPSVSLSD</sequence>
<keyword evidence="4" id="KW-0449">Lipoprotein</keyword>
<feature type="domain" description="FAS1" evidence="9">
    <location>
        <begin position="37"/>
        <end position="173"/>
    </location>
</feature>
<dbReference type="EMBL" id="LR743604">
    <property type="protein sequence ID" value="CAA2633906.1"/>
    <property type="molecule type" value="Genomic_DNA"/>
</dbReference>
<evidence type="ECO:0000256" key="6">
    <source>
        <dbReference type="ARBA" id="ARBA00023136"/>
    </source>
</evidence>
<evidence type="ECO:0000259" key="9">
    <source>
        <dbReference type="PROSITE" id="PS50213"/>
    </source>
</evidence>
<evidence type="ECO:0000256" key="7">
    <source>
        <dbReference type="ARBA" id="ARBA00024686"/>
    </source>
</evidence>
<dbReference type="Proteomes" id="UP001189122">
    <property type="component" value="Unassembled WGS sequence"/>
</dbReference>
<dbReference type="AlphaFoldDB" id="A0A7I8JS71"/>
<evidence type="ECO:0000256" key="2">
    <source>
        <dbReference type="ARBA" id="ARBA00007843"/>
    </source>
</evidence>
<organism evidence="10">
    <name type="scientific">Spirodela intermedia</name>
    <name type="common">Intermediate duckweed</name>
    <dbReference type="NCBI Taxonomy" id="51605"/>
    <lineage>
        <taxon>Eukaryota</taxon>
        <taxon>Viridiplantae</taxon>
        <taxon>Streptophyta</taxon>
        <taxon>Embryophyta</taxon>
        <taxon>Tracheophyta</taxon>
        <taxon>Spermatophyta</taxon>
        <taxon>Magnoliopsida</taxon>
        <taxon>Liliopsida</taxon>
        <taxon>Araceae</taxon>
        <taxon>Lemnoideae</taxon>
        <taxon>Spirodela</taxon>
    </lineage>
</organism>
<keyword evidence="3" id="KW-1003">Cell membrane</keyword>
<feature type="chain" id="PRO_5029467125" description="FAS1 domain-containing protein" evidence="8">
    <location>
        <begin position="23"/>
        <end position="263"/>
    </location>
</feature>